<feature type="compositionally biased region" description="Basic and acidic residues" evidence="4">
    <location>
        <begin position="601"/>
        <end position="617"/>
    </location>
</feature>
<name>A0AAV5GPB9_9BASI</name>
<evidence type="ECO:0000256" key="3">
    <source>
        <dbReference type="ARBA" id="ARBA00023242"/>
    </source>
</evidence>
<feature type="compositionally biased region" description="Basic and acidic residues" evidence="4">
    <location>
        <begin position="262"/>
        <end position="291"/>
    </location>
</feature>
<evidence type="ECO:0000259" key="5">
    <source>
        <dbReference type="PROSITE" id="PS51184"/>
    </source>
</evidence>
<feature type="compositionally biased region" description="Basic and acidic residues" evidence="4">
    <location>
        <begin position="488"/>
        <end position="515"/>
    </location>
</feature>
<evidence type="ECO:0000256" key="1">
    <source>
        <dbReference type="ARBA" id="ARBA00004123"/>
    </source>
</evidence>
<dbReference type="InterPro" id="IPR045109">
    <property type="entry name" value="LSDs-like"/>
</dbReference>
<dbReference type="GO" id="GO:0046872">
    <property type="term" value="F:metal ion binding"/>
    <property type="evidence" value="ECO:0007669"/>
    <property type="project" value="UniProtKB-KW"/>
</dbReference>
<evidence type="ECO:0000256" key="4">
    <source>
        <dbReference type="SAM" id="MobiDB-lite"/>
    </source>
</evidence>
<dbReference type="AlphaFoldDB" id="A0AAV5GPB9"/>
<evidence type="ECO:0000313" key="7">
    <source>
        <dbReference type="Proteomes" id="UP001342314"/>
    </source>
</evidence>
<feature type="compositionally biased region" description="Low complexity" evidence="4">
    <location>
        <begin position="225"/>
        <end position="234"/>
    </location>
</feature>
<feature type="region of interest" description="Disordered" evidence="4">
    <location>
        <begin position="1"/>
        <end position="66"/>
    </location>
</feature>
<dbReference type="PANTHER" id="PTHR12549">
    <property type="entry name" value="JMJC DOMAIN-CONTAINING HISTONE DEMETHYLATION PROTEIN"/>
    <property type="match status" value="1"/>
</dbReference>
<reference evidence="6 7" key="1">
    <citation type="submission" date="2021-12" db="EMBL/GenBank/DDBJ databases">
        <title>High titer production of polyol ester of fatty acids by Rhodotorula paludigena BS15 towards product separation-free biomass refinery.</title>
        <authorList>
            <person name="Mano J."/>
            <person name="Ono H."/>
            <person name="Tanaka T."/>
            <person name="Naito K."/>
            <person name="Sushida H."/>
            <person name="Ike M."/>
            <person name="Tokuyasu K."/>
            <person name="Kitaoka M."/>
        </authorList>
    </citation>
    <scope>NUCLEOTIDE SEQUENCE [LARGE SCALE GENOMIC DNA]</scope>
    <source>
        <strain evidence="6 7">BS15</strain>
    </source>
</reference>
<evidence type="ECO:0000256" key="2">
    <source>
        <dbReference type="ARBA" id="ARBA00022723"/>
    </source>
</evidence>
<feature type="compositionally biased region" description="Polar residues" evidence="4">
    <location>
        <begin position="838"/>
        <end position="848"/>
    </location>
</feature>
<feature type="region of interest" description="Disordered" evidence="4">
    <location>
        <begin position="838"/>
        <end position="870"/>
    </location>
</feature>
<organism evidence="6 7">
    <name type="scientific">Rhodotorula paludigena</name>
    <dbReference type="NCBI Taxonomy" id="86838"/>
    <lineage>
        <taxon>Eukaryota</taxon>
        <taxon>Fungi</taxon>
        <taxon>Dikarya</taxon>
        <taxon>Basidiomycota</taxon>
        <taxon>Pucciniomycotina</taxon>
        <taxon>Microbotryomycetes</taxon>
        <taxon>Sporidiobolales</taxon>
        <taxon>Sporidiobolaceae</taxon>
        <taxon>Rhodotorula</taxon>
    </lineage>
</organism>
<feature type="region of interest" description="Disordered" evidence="4">
    <location>
        <begin position="132"/>
        <end position="155"/>
    </location>
</feature>
<dbReference type="GO" id="GO:0003712">
    <property type="term" value="F:transcription coregulator activity"/>
    <property type="evidence" value="ECO:0007669"/>
    <property type="project" value="TreeGrafter"/>
</dbReference>
<dbReference type="GO" id="GO:0000118">
    <property type="term" value="C:histone deacetylase complex"/>
    <property type="evidence" value="ECO:0007669"/>
    <property type="project" value="TreeGrafter"/>
</dbReference>
<dbReference type="InterPro" id="IPR003347">
    <property type="entry name" value="JmjC_dom"/>
</dbReference>
<comment type="caution">
    <text evidence="6">The sequence shown here is derived from an EMBL/GenBank/DDBJ whole genome shotgun (WGS) entry which is preliminary data.</text>
</comment>
<feature type="region of interest" description="Disordered" evidence="4">
    <location>
        <begin position="225"/>
        <end position="291"/>
    </location>
</feature>
<feature type="domain" description="JmjC" evidence="5">
    <location>
        <begin position="814"/>
        <end position="1009"/>
    </location>
</feature>
<feature type="region of interest" description="Disordered" evidence="4">
    <location>
        <begin position="1042"/>
        <end position="1076"/>
    </location>
</feature>
<protein>
    <recommendedName>
        <fullName evidence="5">JmjC domain-containing protein</fullName>
    </recommendedName>
</protein>
<dbReference type="Gene3D" id="2.60.120.650">
    <property type="entry name" value="Cupin"/>
    <property type="match status" value="2"/>
</dbReference>
<dbReference type="EMBL" id="BQKY01000017">
    <property type="protein sequence ID" value="GJN94441.1"/>
    <property type="molecule type" value="Genomic_DNA"/>
</dbReference>
<dbReference type="PANTHER" id="PTHR12549:SF38">
    <property type="entry name" value="JMJC DOMAIN-CONTAINING HISTONE DEMETHYLASE 2, ISOFORM A"/>
    <property type="match status" value="1"/>
</dbReference>
<gene>
    <name evidence="6" type="ORF">Rhopal_007521-T1</name>
</gene>
<feature type="region of interest" description="Disordered" evidence="4">
    <location>
        <begin position="601"/>
        <end position="640"/>
    </location>
</feature>
<dbReference type="Proteomes" id="UP001342314">
    <property type="component" value="Unassembled WGS sequence"/>
</dbReference>
<dbReference type="PROSITE" id="PS51184">
    <property type="entry name" value="JMJC"/>
    <property type="match status" value="1"/>
</dbReference>
<dbReference type="GO" id="GO:0032454">
    <property type="term" value="F:histone H3K9 demethylase activity"/>
    <property type="evidence" value="ECO:0007669"/>
    <property type="project" value="InterPro"/>
</dbReference>
<dbReference type="SMART" id="SM00558">
    <property type="entry name" value="JmjC"/>
    <property type="match status" value="1"/>
</dbReference>
<dbReference type="GO" id="GO:0031490">
    <property type="term" value="F:chromatin DNA binding"/>
    <property type="evidence" value="ECO:0007669"/>
    <property type="project" value="TreeGrafter"/>
</dbReference>
<keyword evidence="7" id="KW-1185">Reference proteome</keyword>
<proteinExistence type="predicted"/>
<accession>A0AAV5GPB9</accession>
<feature type="compositionally biased region" description="Low complexity" evidence="4">
    <location>
        <begin position="622"/>
        <end position="635"/>
    </location>
</feature>
<dbReference type="Pfam" id="PF02373">
    <property type="entry name" value="JmjC"/>
    <property type="match status" value="1"/>
</dbReference>
<evidence type="ECO:0000313" key="6">
    <source>
        <dbReference type="EMBL" id="GJN94441.1"/>
    </source>
</evidence>
<sequence>MSPPFRASYGDAGLPGRENPFTFPFSLPTVAKRPRRASPPPVLRPPAVVSTDSRVGTPAADPDWSGAFRMPAAPAVITVVDDLGDSDNDDIGVDGDQVMHATATAATDDVAAKAEDSGDEVVRDLVGLAKDIGASPSRKRPRSRSPRASEHVVAPTLVEDEEEMLPVDHGTQPDMLLPFSFPPVASSSTLSPFPIVDNAAAPQQQPDAEQLQLFPAASASHADSSIRSISPASGSGSGAGSVEPSFLPLSSAAERASHRARAKDEAEALKEAEERRRAESEEGRKEAERRKELEKTMLRARTGEFGWILQTTPCTSRKADNSLREILPARKCQDCTSKLTGHTCAFMNLRSFPLGPDLRRPLPYPAFRDTTAADDEPSFPTSFDAPFTPHVAALLKSTAATHLISTLRDELAHAQRPDTARVRRALGVTHTCDACNASVLSGSWVCAVCGREYCLACRDALDRIAPAPLTTPDAAPYSHAPLARRPGANRDKGKEKEQEHDRGREKGKEREAMSGADYARDKLTKCLGKTLRHESAQLHPLARHSAAELARLIDEMERWVALHPLEQPVELSAEWVEERRWKDEEDSLAFVRLSGAVVSPRMDEARGEDERVKREEAPEVELALPSAADGAASAPQPELTPSEHALLSSTRDLASSSSAAHALPPYLSTALPASHASLPPSAQPQQALFRSLWALGEPLVFDLAPPSLPRLAWTPAFFAETFGDEPCRVGSNVFSVVDEGAAGEREREMGSTVRRFFEAFGRRVGEGEEGARRDSLKIKDWPSTTDFKALYPDLWHDVCSFLFHAPLQTLTDGTWLRSMQFMSILPAGSITRRDGVLNISSHTPSNANPPDLGPKGYFSEVSDDSPGGKGSTKLHTVNVMLWASDGPDGGPGVAIWDLYRAEDADKLRDFLYGQLALKHGLKDAEAARAQFDDPIHTQKFYLDSSLRAQLFASHGVRSFRVHQRPGQAVFIPAGCAHQVCNFADCIKVATDFVSVENVARCWKVTDEFRGQTKDKVLWRSDVLQLKSMLLWAWLSAERFDSPGGTTGRAKAASAQPATPSEPQETHGKQPTLPKFA</sequence>
<keyword evidence="3" id="KW-0539">Nucleus</keyword>
<keyword evidence="2" id="KW-0479">Metal-binding</keyword>
<dbReference type="GO" id="GO:0000785">
    <property type="term" value="C:chromatin"/>
    <property type="evidence" value="ECO:0007669"/>
    <property type="project" value="TreeGrafter"/>
</dbReference>
<dbReference type="GO" id="GO:0006357">
    <property type="term" value="P:regulation of transcription by RNA polymerase II"/>
    <property type="evidence" value="ECO:0007669"/>
    <property type="project" value="TreeGrafter"/>
</dbReference>
<feature type="region of interest" description="Disordered" evidence="4">
    <location>
        <begin position="468"/>
        <end position="515"/>
    </location>
</feature>
<dbReference type="SUPFAM" id="SSF51197">
    <property type="entry name" value="Clavaminate synthase-like"/>
    <property type="match status" value="1"/>
</dbReference>
<comment type="subcellular location">
    <subcellularLocation>
        <location evidence="1">Nucleus</location>
    </subcellularLocation>
</comment>